<name>A0ABU7B9R4_9TELE</name>
<keyword evidence="2" id="KW-1185">Reference proteome</keyword>
<dbReference type="EMBL" id="JAHUTI010049205">
    <property type="protein sequence ID" value="MED6247252.1"/>
    <property type="molecule type" value="Genomic_DNA"/>
</dbReference>
<sequence>MVGNLGLSALPRGISTFVRKTLESKETTFPTVPQPPNGWVTGELVPISSSLQTRAGLKRDHTVPEQSSLQVIPTILLCFKVKLWAQ</sequence>
<reference evidence="1 2" key="1">
    <citation type="submission" date="2021-07" db="EMBL/GenBank/DDBJ databases">
        <authorList>
            <person name="Palmer J.M."/>
        </authorList>
    </citation>
    <scope>NUCLEOTIDE SEQUENCE [LARGE SCALE GENOMIC DNA]</scope>
    <source>
        <strain evidence="1 2">AT_MEX2019</strain>
        <tissue evidence="1">Muscle</tissue>
    </source>
</reference>
<evidence type="ECO:0000313" key="2">
    <source>
        <dbReference type="Proteomes" id="UP001345963"/>
    </source>
</evidence>
<evidence type="ECO:0000313" key="1">
    <source>
        <dbReference type="EMBL" id="MED6247252.1"/>
    </source>
</evidence>
<protein>
    <submittedName>
        <fullName evidence="1">Uncharacterized protein</fullName>
    </submittedName>
</protein>
<comment type="caution">
    <text evidence="1">The sequence shown here is derived from an EMBL/GenBank/DDBJ whole genome shotgun (WGS) entry which is preliminary data.</text>
</comment>
<accession>A0ABU7B9R4</accession>
<gene>
    <name evidence="1" type="ORF">ATANTOWER_015230</name>
</gene>
<organism evidence="1 2">
    <name type="scientific">Ataeniobius toweri</name>
    <dbReference type="NCBI Taxonomy" id="208326"/>
    <lineage>
        <taxon>Eukaryota</taxon>
        <taxon>Metazoa</taxon>
        <taxon>Chordata</taxon>
        <taxon>Craniata</taxon>
        <taxon>Vertebrata</taxon>
        <taxon>Euteleostomi</taxon>
        <taxon>Actinopterygii</taxon>
        <taxon>Neopterygii</taxon>
        <taxon>Teleostei</taxon>
        <taxon>Neoteleostei</taxon>
        <taxon>Acanthomorphata</taxon>
        <taxon>Ovalentaria</taxon>
        <taxon>Atherinomorphae</taxon>
        <taxon>Cyprinodontiformes</taxon>
        <taxon>Goodeidae</taxon>
        <taxon>Ataeniobius</taxon>
    </lineage>
</organism>
<dbReference type="Proteomes" id="UP001345963">
    <property type="component" value="Unassembled WGS sequence"/>
</dbReference>
<proteinExistence type="predicted"/>